<proteinExistence type="predicted"/>
<sequence>MDISKAKKVFELEKEGKKVLVTLWEGDKISSCVVDEAKQYCDTCQGDEGLCQEFVDYLKDKGYQATEVELGEQIDESLPRF</sequence>
<accession>X1JGR0</accession>
<comment type="caution">
    <text evidence="1">The sequence shown here is derived from an EMBL/GenBank/DDBJ whole genome shotgun (WGS) entry which is preliminary data.</text>
</comment>
<gene>
    <name evidence="1" type="ORF">S03H2_67702</name>
</gene>
<dbReference type="EMBL" id="BARU01044380">
    <property type="protein sequence ID" value="GAH77479.1"/>
    <property type="molecule type" value="Genomic_DNA"/>
</dbReference>
<reference evidence="1" key="1">
    <citation type="journal article" date="2014" name="Front. Microbiol.">
        <title>High frequency of phylogenetically diverse reductive dehalogenase-homologous genes in deep subseafloor sedimentary metagenomes.</title>
        <authorList>
            <person name="Kawai M."/>
            <person name="Futagami T."/>
            <person name="Toyoda A."/>
            <person name="Takaki Y."/>
            <person name="Nishi S."/>
            <person name="Hori S."/>
            <person name="Arai W."/>
            <person name="Tsubouchi T."/>
            <person name="Morono Y."/>
            <person name="Uchiyama I."/>
            <person name="Ito T."/>
            <person name="Fujiyama A."/>
            <person name="Inagaki F."/>
            <person name="Takami H."/>
        </authorList>
    </citation>
    <scope>NUCLEOTIDE SEQUENCE</scope>
    <source>
        <strain evidence="1">Expedition CK06-06</strain>
    </source>
</reference>
<feature type="non-terminal residue" evidence="1">
    <location>
        <position position="81"/>
    </location>
</feature>
<organism evidence="1">
    <name type="scientific">marine sediment metagenome</name>
    <dbReference type="NCBI Taxonomy" id="412755"/>
    <lineage>
        <taxon>unclassified sequences</taxon>
        <taxon>metagenomes</taxon>
        <taxon>ecological metagenomes</taxon>
    </lineage>
</organism>
<name>X1JGR0_9ZZZZ</name>
<protein>
    <submittedName>
        <fullName evidence="1">Uncharacterized protein</fullName>
    </submittedName>
</protein>
<dbReference type="AlphaFoldDB" id="X1JGR0"/>
<evidence type="ECO:0000313" key="1">
    <source>
        <dbReference type="EMBL" id="GAH77479.1"/>
    </source>
</evidence>